<organism evidence="1 2">
    <name type="scientific">Solanum verrucosum</name>
    <dbReference type="NCBI Taxonomy" id="315347"/>
    <lineage>
        <taxon>Eukaryota</taxon>
        <taxon>Viridiplantae</taxon>
        <taxon>Streptophyta</taxon>
        <taxon>Embryophyta</taxon>
        <taxon>Tracheophyta</taxon>
        <taxon>Spermatophyta</taxon>
        <taxon>Magnoliopsida</taxon>
        <taxon>eudicotyledons</taxon>
        <taxon>Gunneridae</taxon>
        <taxon>Pentapetalae</taxon>
        <taxon>asterids</taxon>
        <taxon>lamiids</taxon>
        <taxon>Solanales</taxon>
        <taxon>Solanaceae</taxon>
        <taxon>Solanoideae</taxon>
        <taxon>Solaneae</taxon>
        <taxon>Solanum</taxon>
    </lineage>
</organism>
<dbReference type="EMBL" id="CP133619">
    <property type="protein sequence ID" value="WMV43885.1"/>
    <property type="molecule type" value="Genomic_DNA"/>
</dbReference>
<dbReference type="Proteomes" id="UP001234989">
    <property type="component" value="Chromosome 8"/>
</dbReference>
<keyword evidence="2" id="KW-1185">Reference proteome</keyword>
<sequence length="310" mass="35195">MTEKNYISEIPPGSTKFVPRNIETPTIYPHQSEKFMDDFERGGQGLPQKQIAVPAEASSMAMPTIPLVSNINTPLLIIDEEEQKDEKINLNPLSLLSPPPNPRHFSSSHINEESKTMISHVKSVLVFQLTSGSTKNIEAMIKCANNAFFNLDFLEADYSSFYNNVRDFIAYHYDLLTAKSQREMQSFPIELKTRYENAITCANDLKDEIFQTQRHIAMVMKKKESLERQIVDAMELIGKLKECVAVLKQEEGALKYEEQKCVVAYEIANHEVQTICNQAEAAKNVLREIDQRENAALNGIESALHRLKSI</sequence>
<evidence type="ECO:0000313" key="1">
    <source>
        <dbReference type="EMBL" id="WMV43885.1"/>
    </source>
</evidence>
<protein>
    <submittedName>
        <fullName evidence="1">Uncharacterized protein</fullName>
    </submittedName>
</protein>
<accession>A0AAF0UD51</accession>
<evidence type="ECO:0000313" key="2">
    <source>
        <dbReference type="Proteomes" id="UP001234989"/>
    </source>
</evidence>
<name>A0AAF0UD51_SOLVR</name>
<dbReference type="AlphaFoldDB" id="A0AAF0UD51"/>
<reference evidence="1" key="1">
    <citation type="submission" date="2023-08" db="EMBL/GenBank/DDBJ databases">
        <title>A de novo genome assembly of Solanum verrucosum Schlechtendal, a Mexican diploid species geographically isolated from the other diploid A-genome species in potato relatives.</title>
        <authorList>
            <person name="Hosaka K."/>
        </authorList>
    </citation>
    <scope>NUCLEOTIDE SEQUENCE</scope>
    <source>
        <tissue evidence="1">Young leaves</tissue>
    </source>
</reference>
<proteinExistence type="predicted"/>
<gene>
    <name evidence="1" type="ORF">MTR67_037270</name>
</gene>